<evidence type="ECO:0000313" key="2">
    <source>
        <dbReference type="Proteomes" id="UP000887565"/>
    </source>
</evidence>
<feature type="region of interest" description="Disordered" evidence="1">
    <location>
        <begin position="74"/>
        <end position="112"/>
    </location>
</feature>
<evidence type="ECO:0000256" key="1">
    <source>
        <dbReference type="SAM" id="MobiDB-lite"/>
    </source>
</evidence>
<sequence>MENQNVIHQLQTTFRQIPEYFNLRKILSLCPKQKRRMCPGPMLEYFNLWKILSICPKQKRRTCPGPTLDYTMNPTHQDFSSEKYLPNNNKLDDESSDEDKVYEPLQNGDGGQNEFNPDNFFELVDLTVTNIKHFNTQGRVYPLRFNNLEQMEDLKNQASILQRIIEIASEDVEDNAHVGFSFGHPELKNGPLLVPF</sequence>
<feature type="compositionally biased region" description="Basic and acidic residues" evidence="1">
    <location>
        <begin position="90"/>
        <end position="102"/>
    </location>
</feature>
<name>A0A915L2V1_ROMCU</name>
<accession>A0A915L2V1</accession>
<protein>
    <submittedName>
        <fullName evidence="3">Uncharacterized protein</fullName>
    </submittedName>
</protein>
<dbReference type="WBParaSite" id="nRc.2.0.1.t45403-RA">
    <property type="protein sequence ID" value="nRc.2.0.1.t45403-RA"/>
    <property type="gene ID" value="nRc.2.0.1.g45403"/>
</dbReference>
<organism evidence="2 3">
    <name type="scientific">Romanomermis culicivorax</name>
    <name type="common">Nematode worm</name>
    <dbReference type="NCBI Taxonomy" id="13658"/>
    <lineage>
        <taxon>Eukaryota</taxon>
        <taxon>Metazoa</taxon>
        <taxon>Ecdysozoa</taxon>
        <taxon>Nematoda</taxon>
        <taxon>Enoplea</taxon>
        <taxon>Dorylaimia</taxon>
        <taxon>Mermithida</taxon>
        <taxon>Mermithoidea</taxon>
        <taxon>Mermithidae</taxon>
        <taxon>Romanomermis</taxon>
    </lineage>
</organism>
<dbReference type="AlphaFoldDB" id="A0A915L2V1"/>
<reference evidence="3" key="1">
    <citation type="submission" date="2022-11" db="UniProtKB">
        <authorList>
            <consortium name="WormBaseParasite"/>
        </authorList>
    </citation>
    <scope>IDENTIFICATION</scope>
</reference>
<proteinExistence type="predicted"/>
<dbReference type="Proteomes" id="UP000887565">
    <property type="component" value="Unplaced"/>
</dbReference>
<evidence type="ECO:0000313" key="3">
    <source>
        <dbReference type="WBParaSite" id="nRc.2.0.1.t45403-RA"/>
    </source>
</evidence>
<keyword evidence="2" id="KW-1185">Reference proteome</keyword>